<dbReference type="PANTHER" id="PTHR10381">
    <property type="entry name" value="ATP-DEPENDENT CLP PROTEASE PROTEOLYTIC SUBUNIT"/>
    <property type="match status" value="1"/>
</dbReference>
<dbReference type="Pfam" id="PF00574">
    <property type="entry name" value="CLP_protease"/>
    <property type="match status" value="1"/>
</dbReference>
<dbReference type="AlphaFoldDB" id="A0A934RBD4"/>
<keyword evidence="1" id="KW-0175">Coiled coil</keyword>
<keyword evidence="3" id="KW-0732">Signal</keyword>
<dbReference type="InterPro" id="IPR023562">
    <property type="entry name" value="ClpP/TepA"/>
</dbReference>
<evidence type="ECO:0000313" key="4">
    <source>
        <dbReference type="EMBL" id="MBK1827528.1"/>
    </source>
</evidence>
<dbReference type="SUPFAM" id="SSF52096">
    <property type="entry name" value="ClpP/crotonase"/>
    <property type="match status" value="1"/>
</dbReference>
<keyword evidence="5" id="KW-1185">Reference proteome</keyword>
<organism evidence="4 5">
    <name type="scientific">Haloferula rosea</name>
    <dbReference type="NCBI Taxonomy" id="490093"/>
    <lineage>
        <taxon>Bacteria</taxon>
        <taxon>Pseudomonadati</taxon>
        <taxon>Verrucomicrobiota</taxon>
        <taxon>Verrucomicrobiia</taxon>
        <taxon>Verrucomicrobiales</taxon>
        <taxon>Verrucomicrobiaceae</taxon>
        <taxon>Haloferula</taxon>
    </lineage>
</organism>
<dbReference type="GO" id="GO:0051117">
    <property type="term" value="F:ATPase binding"/>
    <property type="evidence" value="ECO:0007669"/>
    <property type="project" value="TreeGrafter"/>
</dbReference>
<gene>
    <name evidence="4" type="ORF">JIN81_10890</name>
</gene>
<feature type="region of interest" description="Disordered" evidence="2">
    <location>
        <begin position="21"/>
        <end position="69"/>
    </location>
</feature>
<evidence type="ECO:0000256" key="3">
    <source>
        <dbReference type="SAM" id="SignalP"/>
    </source>
</evidence>
<dbReference type="InterPro" id="IPR029045">
    <property type="entry name" value="ClpP/crotonase-like_dom_sf"/>
</dbReference>
<proteinExistence type="predicted"/>
<dbReference type="GO" id="GO:0004252">
    <property type="term" value="F:serine-type endopeptidase activity"/>
    <property type="evidence" value="ECO:0007669"/>
    <property type="project" value="TreeGrafter"/>
</dbReference>
<dbReference type="GO" id="GO:0004176">
    <property type="term" value="F:ATP-dependent peptidase activity"/>
    <property type="evidence" value="ECO:0007669"/>
    <property type="project" value="TreeGrafter"/>
</dbReference>
<dbReference type="EMBL" id="JAENII010000007">
    <property type="protein sequence ID" value="MBK1827528.1"/>
    <property type="molecule type" value="Genomic_DNA"/>
</dbReference>
<evidence type="ECO:0000313" key="5">
    <source>
        <dbReference type="Proteomes" id="UP000658278"/>
    </source>
</evidence>
<feature type="chain" id="PRO_5036714662" evidence="3">
    <location>
        <begin position="22"/>
        <end position="435"/>
    </location>
</feature>
<dbReference type="GO" id="GO:0009368">
    <property type="term" value="C:endopeptidase Clp complex"/>
    <property type="evidence" value="ECO:0007669"/>
    <property type="project" value="TreeGrafter"/>
</dbReference>
<protein>
    <submittedName>
        <fullName evidence="4">ATP-dependent Clp protease proteolytic subunit</fullName>
    </submittedName>
</protein>
<dbReference type="GO" id="GO:0006515">
    <property type="term" value="P:protein quality control for misfolded or incompletely synthesized proteins"/>
    <property type="evidence" value="ECO:0007669"/>
    <property type="project" value="TreeGrafter"/>
</dbReference>
<feature type="signal peptide" evidence="3">
    <location>
        <begin position="1"/>
        <end position="21"/>
    </location>
</feature>
<sequence>MKSNVTRTALLSLALAGGLHAQDSNASAASTAVTPPVEVKQEAEKQAPKPKPKSNEEKRQAEMKKEQERLALENALVDERVKYETAKMRAEAARLKAEKDLIAERLSHATMKRKAEEEAKNAKMEVERERLTREAAIAKAKAESLGNQLKALQAEHSIELSKLDAQIKKIEATERRKGYANAKPEYLKNPLRKDGTVVISDRRIALNGPISGGTADFVTDRIHYYNNANRQHPIFIVIDECPGGSVMAGYRILKAMEASDAPVHVVVKSFAASMAAAITTLAEESYAYPNAVILHHQISSTLFGRLNLTQQKEFLAESNRWWERLATPIADEMGITKEEFIERMYEHSSSGDWSEFGVEAQKLKWVKHIVSGIDESSFLRDPDAKKTTPTTTTTTRTGEVEAGVDEDGRPVMYLPRLNPKDVYFIYNPDGYYRLR</sequence>
<keyword evidence="4" id="KW-0645">Protease</keyword>
<comment type="caution">
    <text evidence="4">The sequence shown here is derived from an EMBL/GenBank/DDBJ whole genome shotgun (WGS) entry which is preliminary data.</text>
</comment>
<feature type="coiled-coil region" evidence="1">
    <location>
        <begin position="112"/>
        <end position="155"/>
    </location>
</feature>
<dbReference type="Proteomes" id="UP000658278">
    <property type="component" value="Unassembled WGS sequence"/>
</dbReference>
<feature type="compositionally biased region" description="Low complexity" evidence="2">
    <location>
        <begin position="387"/>
        <end position="400"/>
    </location>
</feature>
<evidence type="ECO:0000256" key="2">
    <source>
        <dbReference type="SAM" id="MobiDB-lite"/>
    </source>
</evidence>
<dbReference type="PANTHER" id="PTHR10381:SF11">
    <property type="entry name" value="ATP-DEPENDENT CLP PROTEASE PROTEOLYTIC SUBUNIT, MITOCHONDRIAL"/>
    <property type="match status" value="1"/>
</dbReference>
<keyword evidence="4" id="KW-0378">Hydrolase</keyword>
<dbReference type="Gene3D" id="3.90.226.10">
    <property type="entry name" value="2-enoyl-CoA Hydratase, Chain A, domain 1"/>
    <property type="match status" value="1"/>
</dbReference>
<feature type="region of interest" description="Disordered" evidence="2">
    <location>
        <begin position="380"/>
        <end position="400"/>
    </location>
</feature>
<evidence type="ECO:0000256" key="1">
    <source>
        <dbReference type="SAM" id="Coils"/>
    </source>
</evidence>
<accession>A0A934RBD4</accession>
<name>A0A934RBD4_9BACT</name>
<feature type="compositionally biased region" description="Basic and acidic residues" evidence="2">
    <location>
        <begin position="39"/>
        <end position="69"/>
    </location>
</feature>
<feature type="compositionally biased region" description="Polar residues" evidence="2">
    <location>
        <begin position="22"/>
        <end position="33"/>
    </location>
</feature>
<reference evidence="4" key="1">
    <citation type="submission" date="2021-01" db="EMBL/GenBank/DDBJ databases">
        <title>Modified the classification status of verrucomicrobia.</title>
        <authorList>
            <person name="Feng X."/>
        </authorList>
    </citation>
    <scope>NUCLEOTIDE SEQUENCE</scope>
    <source>
        <strain evidence="4">KCTC 22201</strain>
    </source>
</reference>
<dbReference type="RefSeq" id="WP_200279058.1">
    <property type="nucleotide sequence ID" value="NZ_JAENII010000007.1"/>
</dbReference>